<evidence type="ECO:0000256" key="1">
    <source>
        <dbReference type="SAM" id="MobiDB-lite"/>
    </source>
</evidence>
<gene>
    <name evidence="2" type="ORF">Salat_0586500</name>
</gene>
<dbReference type="Proteomes" id="UP001293254">
    <property type="component" value="Unassembled WGS sequence"/>
</dbReference>
<dbReference type="EMBL" id="JACGWO010000002">
    <property type="protein sequence ID" value="KAK4434238.1"/>
    <property type="molecule type" value="Genomic_DNA"/>
</dbReference>
<evidence type="ECO:0000313" key="3">
    <source>
        <dbReference type="Proteomes" id="UP001293254"/>
    </source>
</evidence>
<protein>
    <submittedName>
        <fullName evidence="2">Uncharacterized protein</fullName>
    </submittedName>
</protein>
<feature type="region of interest" description="Disordered" evidence="1">
    <location>
        <begin position="1"/>
        <end position="48"/>
    </location>
</feature>
<keyword evidence="3" id="KW-1185">Reference proteome</keyword>
<sequence length="145" mass="15470">MRSYNHGVGGVRRGRAAGDSSGRLPPSTTLQAATSSSTTVPTQEVRRNDQIPSLKSEIIWWGMLGLGWAFDGVGGGRRLVGAAAGSLRDGHDCSSFFFVVFLKHDEASGGASGRRMPNARKGSLRLLRCDIEPAKQFCFSISKSA</sequence>
<organism evidence="2 3">
    <name type="scientific">Sesamum alatum</name>
    <dbReference type="NCBI Taxonomy" id="300844"/>
    <lineage>
        <taxon>Eukaryota</taxon>
        <taxon>Viridiplantae</taxon>
        <taxon>Streptophyta</taxon>
        <taxon>Embryophyta</taxon>
        <taxon>Tracheophyta</taxon>
        <taxon>Spermatophyta</taxon>
        <taxon>Magnoliopsida</taxon>
        <taxon>eudicotyledons</taxon>
        <taxon>Gunneridae</taxon>
        <taxon>Pentapetalae</taxon>
        <taxon>asterids</taxon>
        <taxon>lamiids</taxon>
        <taxon>Lamiales</taxon>
        <taxon>Pedaliaceae</taxon>
        <taxon>Sesamum</taxon>
    </lineage>
</organism>
<name>A0AAE2CTU3_9LAMI</name>
<feature type="compositionally biased region" description="Low complexity" evidence="1">
    <location>
        <begin position="17"/>
        <end position="39"/>
    </location>
</feature>
<reference evidence="2" key="1">
    <citation type="submission" date="2020-06" db="EMBL/GenBank/DDBJ databases">
        <authorList>
            <person name="Li T."/>
            <person name="Hu X."/>
            <person name="Zhang T."/>
            <person name="Song X."/>
            <person name="Zhang H."/>
            <person name="Dai N."/>
            <person name="Sheng W."/>
            <person name="Hou X."/>
            <person name="Wei L."/>
        </authorList>
    </citation>
    <scope>NUCLEOTIDE SEQUENCE</scope>
    <source>
        <strain evidence="2">3651</strain>
        <tissue evidence="2">Leaf</tissue>
    </source>
</reference>
<accession>A0AAE2CTU3</accession>
<reference evidence="2" key="2">
    <citation type="journal article" date="2024" name="Plant">
        <title>Genomic evolution and insights into agronomic trait innovations of Sesamum species.</title>
        <authorList>
            <person name="Miao H."/>
            <person name="Wang L."/>
            <person name="Qu L."/>
            <person name="Liu H."/>
            <person name="Sun Y."/>
            <person name="Le M."/>
            <person name="Wang Q."/>
            <person name="Wei S."/>
            <person name="Zheng Y."/>
            <person name="Lin W."/>
            <person name="Duan Y."/>
            <person name="Cao H."/>
            <person name="Xiong S."/>
            <person name="Wang X."/>
            <person name="Wei L."/>
            <person name="Li C."/>
            <person name="Ma Q."/>
            <person name="Ju M."/>
            <person name="Zhao R."/>
            <person name="Li G."/>
            <person name="Mu C."/>
            <person name="Tian Q."/>
            <person name="Mei H."/>
            <person name="Zhang T."/>
            <person name="Gao T."/>
            <person name="Zhang H."/>
        </authorList>
    </citation>
    <scope>NUCLEOTIDE SEQUENCE</scope>
    <source>
        <strain evidence="2">3651</strain>
    </source>
</reference>
<comment type="caution">
    <text evidence="2">The sequence shown here is derived from an EMBL/GenBank/DDBJ whole genome shotgun (WGS) entry which is preliminary data.</text>
</comment>
<dbReference type="AlphaFoldDB" id="A0AAE2CTU3"/>
<proteinExistence type="predicted"/>
<evidence type="ECO:0000313" key="2">
    <source>
        <dbReference type="EMBL" id="KAK4434238.1"/>
    </source>
</evidence>